<evidence type="ECO:0000313" key="2">
    <source>
        <dbReference type="EMBL" id="MPN39977.1"/>
    </source>
</evidence>
<name>A0A645HM22_9ZZZZ</name>
<evidence type="ECO:0000256" key="1">
    <source>
        <dbReference type="SAM" id="MobiDB-lite"/>
    </source>
</evidence>
<sequence length="135" mass="15275">MQRRTASRAPRMRQHIPQNCAANFADEAEIAAPPQLADHHRRRFRHNGMICQLLNRAYRSDIGFAHRPKDRESIVRDGFGRGIHPCALRRRHKVNSRPGNGRNPQPALSAPHPSPAARDPLRTCRDAGISPPAYR</sequence>
<dbReference type="AlphaFoldDB" id="A0A645HM22"/>
<feature type="region of interest" description="Disordered" evidence="1">
    <location>
        <begin position="76"/>
        <end position="135"/>
    </location>
</feature>
<dbReference type="EMBL" id="VSSQ01096102">
    <property type="protein sequence ID" value="MPN39977.1"/>
    <property type="molecule type" value="Genomic_DNA"/>
</dbReference>
<comment type="caution">
    <text evidence="2">The sequence shown here is derived from an EMBL/GenBank/DDBJ whole genome shotgun (WGS) entry which is preliminary data.</text>
</comment>
<protein>
    <submittedName>
        <fullName evidence="2">Uncharacterized protein</fullName>
    </submittedName>
</protein>
<feature type="compositionally biased region" description="Low complexity" evidence="1">
    <location>
        <begin position="104"/>
        <end position="117"/>
    </location>
</feature>
<organism evidence="2">
    <name type="scientific">bioreactor metagenome</name>
    <dbReference type="NCBI Taxonomy" id="1076179"/>
    <lineage>
        <taxon>unclassified sequences</taxon>
        <taxon>metagenomes</taxon>
        <taxon>ecological metagenomes</taxon>
    </lineage>
</organism>
<gene>
    <name evidence="2" type="ORF">SDC9_187512</name>
</gene>
<accession>A0A645HM22</accession>
<proteinExistence type="predicted"/>
<reference evidence="2" key="1">
    <citation type="submission" date="2019-08" db="EMBL/GenBank/DDBJ databases">
        <authorList>
            <person name="Kucharzyk K."/>
            <person name="Murdoch R.W."/>
            <person name="Higgins S."/>
            <person name="Loffler F."/>
        </authorList>
    </citation>
    <scope>NUCLEOTIDE SEQUENCE</scope>
</reference>